<dbReference type="Proteomes" id="UP001519363">
    <property type="component" value="Unassembled WGS sequence"/>
</dbReference>
<evidence type="ECO:0000259" key="1">
    <source>
        <dbReference type="Pfam" id="PF13625"/>
    </source>
</evidence>
<protein>
    <recommendedName>
        <fullName evidence="1">Helicase XPB/Ssl2 N-terminal domain-containing protein</fullName>
    </recommendedName>
</protein>
<dbReference type="PROSITE" id="PS52050">
    <property type="entry name" value="WYL"/>
    <property type="match status" value="1"/>
</dbReference>
<organism evidence="2 3">
    <name type="scientific">Crossiella equi</name>
    <dbReference type="NCBI Taxonomy" id="130796"/>
    <lineage>
        <taxon>Bacteria</taxon>
        <taxon>Bacillati</taxon>
        <taxon>Actinomycetota</taxon>
        <taxon>Actinomycetes</taxon>
        <taxon>Pseudonocardiales</taxon>
        <taxon>Pseudonocardiaceae</taxon>
        <taxon>Crossiella</taxon>
    </lineage>
</organism>
<dbReference type="Pfam" id="PF13625">
    <property type="entry name" value="Helicase_C_3"/>
    <property type="match status" value="1"/>
</dbReference>
<evidence type="ECO:0000313" key="2">
    <source>
        <dbReference type="EMBL" id="MBP2475041.1"/>
    </source>
</evidence>
<name>A0ABS5AFD4_9PSEU</name>
<dbReference type="InterPro" id="IPR032830">
    <property type="entry name" value="XPB/Ssl2_N"/>
</dbReference>
<dbReference type="RefSeq" id="WP_086782401.1">
    <property type="nucleotide sequence ID" value="NZ_JAGIOO010000001.1"/>
</dbReference>
<comment type="caution">
    <text evidence="2">The sequence shown here is derived from an EMBL/GenBank/DDBJ whole genome shotgun (WGS) entry which is preliminary data.</text>
</comment>
<keyword evidence="3" id="KW-1185">Reference proteome</keyword>
<dbReference type="EMBL" id="JAGIOO010000001">
    <property type="protein sequence ID" value="MBP2475041.1"/>
    <property type="molecule type" value="Genomic_DNA"/>
</dbReference>
<sequence>MSGHSLAAWLRAQDDHRLAALLRARPDLATPSPADTTVLATRAGIRASIARACEDLDSFTLTVLEGLLLAGADTGPVPVGSVTALLGKGVTAKAVKAAVGTLRDRALAWGPDSALSVPPAAVEGVTRYPGGLGRPHPELDGVDLAPVLASLDEDERRLLETLAGGQPTGRTRDAGQVVPLEKARTPVQKLLARGLLLRQDTETVELPRQVGIALRGGKPFGTVEVAEPALDTGAYNQSTVDATSAGAAMELLRQVEALLTLWTDEPPPVLRSGGLGVRELRRAAKVLDVDEARAGLLAELVVGANLVGDSEGGEPEWVPTTAADAWLVGLPEQRWATLAQAWLDLPRLPGLYGRRDDKDRPLGVLSEELRRPVAPRERRRVLDVLAELPAGATVKDVRQLSALLAWRAPRRGGRLRDDLVHWTVDEGTAVGILALNAMSGPGRTLLSEGPAAAAKTMGDALPAPVDHVLVQADLTVVAPGPLEPDLASDIALVADVESAGGATVYRVTEATARRALDSGRTAADLHELFRTRSRTPVPQALTYLIDDVARRHGRLRGGAAGSFLRCDDPVLLAEVLASAEADRLELRRIAPTVLVSPLPLAEVLDGLRSAGFAPAAEGPDGQVLDLRPAVRRIPARTRAHRRPVVPTGPSEEQLLSVVAAMKAGDAAAATKRGATISPADSATTLALLRQASEAGRNVWLGFVDNHGVASQLVVTPVSVAGGMLEGFDQSHGAVRRFPVHRITSVALVEDA</sequence>
<proteinExistence type="predicted"/>
<evidence type="ECO:0000313" key="3">
    <source>
        <dbReference type="Proteomes" id="UP001519363"/>
    </source>
</evidence>
<reference evidence="2 3" key="1">
    <citation type="submission" date="2021-03" db="EMBL/GenBank/DDBJ databases">
        <title>Sequencing the genomes of 1000 actinobacteria strains.</title>
        <authorList>
            <person name="Klenk H.-P."/>
        </authorList>
    </citation>
    <scope>NUCLEOTIDE SEQUENCE [LARGE SCALE GENOMIC DNA]</scope>
    <source>
        <strain evidence="2 3">DSM 44580</strain>
    </source>
</reference>
<gene>
    <name evidence="2" type="ORF">JOF53_003913</name>
</gene>
<accession>A0ABS5AFD4</accession>
<feature type="domain" description="Helicase XPB/Ssl2 N-terminal" evidence="1">
    <location>
        <begin position="468"/>
        <end position="590"/>
    </location>
</feature>